<evidence type="ECO:0000313" key="3">
    <source>
        <dbReference type="EMBL" id="CPR17807.1"/>
    </source>
</evidence>
<dbReference type="AlphaFoldDB" id="A0A0G4JWW8"/>
<organism evidence="3 4">
    <name type="scientific">Brenneria goodwinii</name>
    <dbReference type="NCBI Taxonomy" id="1109412"/>
    <lineage>
        <taxon>Bacteria</taxon>
        <taxon>Pseudomonadati</taxon>
        <taxon>Pseudomonadota</taxon>
        <taxon>Gammaproteobacteria</taxon>
        <taxon>Enterobacterales</taxon>
        <taxon>Pectobacteriaceae</taxon>
        <taxon>Brenneria</taxon>
    </lineage>
</organism>
<dbReference type="InterPro" id="IPR017592">
    <property type="entry name" value="Pilus_assmbl_Flp-typ_CpaB"/>
</dbReference>
<feature type="domain" description="SAF" evidence="2">
    <location>
        <begin position="39"/>
        <end position="104"/>
    </location>
</feature>
<evidence type="ECO:0000256" key="1">
    <source>
        <dbReference type="SAM" id="MobiDB-lite"/>
    </source>
</evidence>
<sequence>MSSVLKFALILLAAAMLAAVTRIWFVSSQNAAAPQEKQVQVRVAAADLPAGLLLREGDLSWKAYSEGEEPKGALREGSTSANLNGALVRKPLSTGALILDSDVIRPDAPGFLAAVLKPGMRAVSVPVDEVSGNAGLIQPGDFVDIILTQKLNQQENNHNSNTRQVVSETVVERVRIIAVGSSIQRQTEDNGKANRARTVTVEVAPRAAEAVTVAAQLGNLSMALRSFALKDRDAGDQDDALDATASVVAWDSTRGKESRPVWGGDVSRALGAGEHGASASDSEGKITPPRSQRVIIMRGSQRQEQEFDTYAR</sequence>
<dbReference type="Proteomes" id="UP000044377">
    <property type="component" value="Unassembled WGS sequence"/>
</dbReference>
<dbReference type="SMART" id="SM00858">
    <property type="entry name" value="SAF"/>
    <property type="match status" value="1"/>
</dbReference>
<evidence type="ECO:0000259" key="2">
    <source>
        <dbReference type="SMART" id="SM00858"/>
    </source>
</evidence>
<keyword evidence="4" id="KW-1185">Reference proteome</keyword>
<dbReference type="EMBL" id="CGIG01000001">
    <property type="protein sequence ID" value="CPR17807.1"/>
    <property type="molecule type" value="Genomic_DNA"/>
</dbReference>
<name>A0A0G4JWW8_9GAMM</name>
<dbReference type="OrthoDB" id="2037472at2"/>
<dbReference type="RefSeq" id="WP_053085527.1">
    <property type="nucleotide sequence ID" value="NZ_CGIG01000001.1"/>
</dbReference>
<dbReference type="InterPro" id="IPR013974">
    <property type="entry name" value="SAF"/>
</dbReference>
<gene>
    <name evidence="3" type="ORF">BN1221_02860</name>
</gene>
<proteinExistence type="predicted"/>
<dbReference type="Pfam" id="PF16976">
    <property type="entry name" value="RcpC"/>
    <property type="match status" value="1"/>
</dbReference>
<dbReference type="CDD" id="cd11614">
    <property type="entry name" value="SAF_CpaB_FlgA_like"/>
    <property type="match status" value="1"/>
</dbReference>
<accession>A0A0G4JWW8</accession>
<evidence type="ECO:0000313" key="4">
    <source>
        <dbReference type="Proteomes" id="UP000044377"/>
    </source>
</evidence>
<feature type="compositionally biased region" description="Basic and acidic residues" evidence="1">
    <location>
        <begin position="301"/>
        <end position="312"/>
    </location>
</feature>
<reference evidence="4" key="1">
    <citation type="submission" date="2015-01" db="EMBL/GenBank/DDBJ databases">
        <authorList>
            <person name="Paterson Steve"/>
        </authorList>
    </citation>
    <scope>NUCLEOTIDE SEQUENCE [LARGE SCALE GENOMIC DNA]</scope>
    <source>
        <strain evidence="4">OBR1</strain>
    </source>
</reference>
<dbReference type="InterPro" id="IPR031571">
    <property type="entry name" value="RcpC_dom"/>
</dbReference>
<dbReference type="NCBIfam" id="TIGR03177">
    <property type="entry name" value="pilus_cpaB"/>
    <property type="match status" value="1"/>
</dbReference>
<protein>
    <submittedName>
        <fullName evidence="3">Flp pilus assembly protein RcpC/CpaB</fullName>
    </submittedName>
</protein>
<dbReference type="STRING" id="1109412.BN1221_02860"/>
<feature type="region of interest" description="Disordered" evidence="1">
    <location>
        <begin position="252"/>
        <end position="312"/>
    </location>
</feature>